<dbReference type="SUPFAM" id="SSF51735">
    <property type="entry name" value="NAD(P)-binding Rossmann-fold domains"/>
    <property type="match status" value="1"/>
</dbReference>
<sequence>MSKLNRKVVLITGASEGAEHVFITEHRQETLDEPIKKISTIVPLTWTGMPDKTVKTAVFRTSDDSSYITRIKLFVDGGKE</sequence>
<protein>
    <submittedName>
        <fullName evidence="1">Uncharacterized protein</fullName>
    </submittedName>
</protein>
<comment type="caution">
    <text evidence="1">The sequence shown here is derived from an EMBL/GenBank/DDBJ whole genome shotgun (WGS) entry which is preliminary data.</text>
</comment>
<organism evidence="1 3">
    <name type="scientific">Adineta steineri</name>
    <dbReference type="NCBI Taxonomy" id="433720"/>
    <lineage>
        <taxon>Eukaryota</taxon>
        <taxon>Metazoa</taxon>
        <taxon>Spiralia</taxon>
        <taxon>Gnathifera</taxon>
        <taxon>Rotifera</taxon>
        <taxon>Eurotatoria</taxon>
        <taxon>Bdelloidea</taxon>
        <taxon>Adinetida</taxon>
        <taxon>Adinetidae</taxon>
        <taxon>Adineta</taxon>
    </lineage>
</organism>
<accession>A0A815DN99</accession>
<dbReference type="InterPro" id="IPR036291">
    <property type="entry name" value="NAD(P)-bd_dom_sf"/>
</dbReference>
<dbReference type="EMBL" id="CAJNOG010000579">
    <property type="protein sequence ID" value="CAF1303815.1"/>
    <property type="molecule type" value="Genomic_DNA"/>
</dbReference>
<reference evidence="1" key="1">
    <citation type="submission" date="2021-02" db="EMBL/GenBank/DDBJ databases">
        <authorList>
            <person name="Nowell W R."/>
        </authorList>
    </citation>
    <scope>NUCLEOTIDE SEQUENCE</scope>
</reference>
<evidence type="ECO:0000313" key="3">
    <source>
        <dbReference type="Proteomes" id="UP000663845"/>
    </source>
</evidence>
<dbReference type="Gene3D" id="3.40.50.720">
    <property type="entry name" value="NAD(P)-binding Rossmann-like Domain"/>
    <property type="match status" value="1"/>
</dbReference>
<dbReference type="AlphaFoldDB" id="A0A815DN99"/>
<dbReference type="EMBL" id="CAJOAZ010007277">
    <property type="protein sequence ID" value="CAF4158828.1"/>
    <property type="molecule type" value="Genomic_DNA"/>
</dbReference>
<name>A0A815DN99_9BILA</name>
<gene>
    <name evidence="1" type="ORF">JYZ213_LOCUS32468</name>
    <name evidence="2" type="ORF">OXD698_LOCUS38492</name>
</gene>
<proteinExistence type="predicted"/>
<evidence type="ECO:0000313" key="2">
    <source>
        <dbReference type="EMBL" id="CAF4158828.1"/>
    </source>
</evidence>
<dbReference type="Proteomes" id="UP000663844">
    <property type="component" value="Unassembled WGS sequence"/>
</dbReference>
<dbReference type="Proteomes" id="UP000663845">
    <property type="component" value="Unassembled WGS sequence"/>
</dbReference>
<evidence type="ECO:0000313" key="1">
    <source>
        <dbReference type="EMBL" id="CAF1303815.1"/>
    </source>
</evidence>